<dbReference type="SUPFAM" id="SSF53474">
    <property type="entry name" value="alpha/beta-Hydrolases"/>
    <property type="match status" value="1"/>
</dbReference>
<comment type="similarity">
    <text evidence="2">Belongs to the AB hydrolase superfamily. Epoxide hydrolase family.</text>
</comment>
<dbReference type="InterPro" id="IPR000073">
    <property type="entry name" value="AB_hydrolase_1"/>
</dbReference>
<dbReference type="Gene3D" id="3.40.50.1820">
    <property type="entry name" value="alpha/beta hydrolase"/>
    <property type="match status" value="1"/>
</dbReference>
<organism evidence="5 6">
    <name type="scientific">Phanerochaete carnosa (strain HHB-10118-sp)</name>
    <name type="common">White-rot fungus</name>
    <name type="synonym">Peniophora carnosa</name>
    <dbReference type="NCBI Taxonomy" id="650164"/>
    <lineage>
        <taxon>Eukaryota</taxon>
        <taxon>Fungi</taxon>
        <taxon>Dikarya</taxon>
        <taxon>Basidiomycota</taxon>
        <taxon>Agaricomycotina</taxon>
        <taxon>Agaricomycetes</taxon>
        <taxon>Polyporales</taxon>
        <taxon>Phanerochaetaceae</taxon>
        <taxon>Phanerochaete</taxon>
    </lineage>
</organism>
<dbReference type="RefSeq" id="XP_007395205.1">
    <property type="nucleotide sequence ID" value="XM_007395143.1"/>
</dbReference>
<keyword evidence="1" id="KW-0378">Hydrolase</keyword>
<accession>K5W0Q7</accession>
<dbReference type="HOGENOM" id="CLU_020336_7_0_1"/>
<evidence type="ECO:0000313" key="6">
    <source>
        <dbReference type="Proteomes" id="UP000008370"/>
    </source>
</evidence>
<dbReference type="InParanoid" id="K5W0Q7"/>
<keyword evidence="3" id="KW-0732">Signal</keyword>
<reference evidence="5 6" key="1">
    <citation type="journal article" date="2012" name="BMC Genomics">
        <title>Comparative genomics of the white-rot fungi, Phanerochaete carnosa and P. chrysosporium, to elucidate the genetic basis of the distinct wood types they colonize.</title>
        <authorList>
            <person name="Suzuki H."/>
            <person name="MacDonald J."/>
            <person name="Syed K."/>
            <person name="Salamov A."/>
            <person name="Hori C."/>
            <person name="Aerts A."/>
            <person name="Henrissat B."/>
            <person name="Wiebenga A."/>
            <person name="vanKuyk P.A."/>
            <person name="Barry K."/>
            <person name="Lindquist E."/>
            <person name="LaButti K."/>
            <person name="Lapidus A."/>
            <person name="Lucas S."/>
            <person name="Coutinho P."/>
            <person name="Gong Y."/>
            <person name="Samejima M."/>
            <person name="Mahadevan R."/>
            <person name="Abou-Zaid M."/>
            <person name="de Vries R.P."/>
            <person name="Igarashi K."/>
            <person name="Yadav J.S."/>
            <person name="Grigoriev I.V."/>
            <person name="Master E.R."/>
        </authorList>
    </citation>
    <scope>NUCLEOTIDE SEQUENCE [LARGE SCALE GENOMIC DNA]</scope>
    <source>
        <strain evidence="5 6">HHB-10118-sp</strain>
    </source>
</reference>
<name>K5W0Q7_PHACS</name>
<proteinExistence type="inferred from homology"/>
<dbReference type="EMBL" id="JH930471">
    <property type="protein sequence ID" value="EKM57398.1"/>
    <property type="molecule type" value="Genomic_DNA"/>
</dbReference>
<dbReference type="OrthoDB" id="6431331at2759"/>
<feature type="domain" description="AB hydrolase-1" evidence="4">
    <location>
        <begin position="50"/>
        <end position="193"/>
    </location>
</feature>
<evidence type="ECO:0000259" key="4">
    <source>
        <dbReference type="Pfam" id="PF00561"/>
    </source>
</evidence>
<dbReference type="STRING" id="650164.K5W0Q7"/>
<evidence type="ECO:0000256" key="3">
    <source>
        <dbReference type="SAM" id="SignalP"/>
    </source>
</evidence>
<dbReference type="GeneID" id="18912748"/>
<evidence type="ECO:0000256" key="1">
    <source>
        <dbReference type="ARBA" id="ARBA00022801"/>
    </source>
</evidence>
<dbReference type="GO" id="GO:0016787">
    <property type="term" value="F:hydrolase activity"/>
    <property type="evidence" value="ECO:0007669"/>
    <property type="project" value="UniProtKB-KW"/>
</dbReference>
<dbReference type="InterPro" id="IPR029058">
    <property type="entry name" value="AB_hydrolase_fold"/>
</dbReference>
<protein>
    <recommendedName>
        <fullName evidence="4">AB hydrolase-1 domain-containing protein</fullName>
    </recommendedName>
</protein>
<dbReference type="AlphaFoldDB" id="K5W0Q7"/>
<dbReference type="KEGG" id="pco:PHACADRAFT_208465"/>
<dbReference type="Pfam" id="PF00561">
    <property type="entry name" value="Abhydrolase_1"/>
    <property type="match status" value="1"/>
</dbReference>
<dbReference type="PANTHER" id="PTHR43329">
    <property type="entry name" value="EPOXIDE HYDROLASE"/>
    <property type="match status" value="1"/>
</dbReference>
<keyword evidence="6" id="KW-1185">Reference proteome</keyword>
<dbReference type="Proteomes" id="UP000008370">
    <property type="component" value="Unassembled WGS sequence"/>
</dbReference>
<feature type="chain" id="PRO_5003890449" description="AB hydrolase-1 domain-containing protein" evidence="3">
    <location>
        <begin position="21"/>
        <end position="357"/>
    </location>
</feature>
<sequence>MRYFSALATVLLALHHGSHALMDPSLYKNAVTSRNLTYHYYFSPAQPEKPTLLLCHGIPSTSYDWRYIVPVLEEKGYGVLAPDMLGLGETAKPADPAAYVPSLISKDLVDLLDAESLGKVIAIGHDWGCKAISRLANYYPERFLAYAFLAVPFAEITPPTDFQMYLDYVKRVYGYELYGYWSFFSAPDANELIQVHVDSFVSVAFPYDPTIWKTRWAPTGVLRQSLLEGYVAPLPAYMSEEDKEHFVGTFSRNGFEAPANWYKIMTSQLSARDDEQIPYERALPPASAPIYFAATKYDYVCLPEIGYAVFEGEEFSKHNVTHKEYDTDHWIILSKGDEVAHDLDAWIEGTAVSQASH</sequence>
<dbReference type="InterPro" id="IPR000639">
    <property type="entry name" value="Epox_hydrolase-like"/>
</dbReference>
<dbReference type="PRINTS" id="PR00412">
    <property type="entry name" value="EPOXHYDRLASE"/>
</dbReference>
<evidence type="ECO:0000313" key="5">
    <source>
        <dbReference type="EMBL" id="EKM57398.1"/>
    </source>
</evidence>
<evidence type="ECO:0000256" key="2">
    <source>
        <dbReference type="ARBA" id="ARBA00038334"/>
    </source>
</evidence>
<gene>
    <name evidence="5" type="ORF">PHACADRAFT_208465</name>
</gene>
<feature type="signal peptide" evidence="3">
    <location>
        <begin position="1"/>
        <end position="20"/>
    </location>
</feature>